<gene>
    <name evidence="1" type="ORF">F0T03_12130</name>
</gene>
<dbReference type="AlphaFoldDB" id="A0A857F0S0"/>
<keyword evidence="2" id="KW-1185">Reference proteome</keyword>
<dbReference type="EMBL" id="CP043727">
    <property type="protein sequence ID" value="QHB32844.1"/>
    <property type="molecule type" value="Genomic_DNA"/>
</dbReference>
<reference evidence="2" key="1">
    <citation type="submission" date="2019-09" db="EMBL/GenBank/DDBJ databases">
        <title>Yersinia canariae sp. nov., isolated from a human yersiniosis case.</title>
        <authorList>
            <person name="Nguyen S.V."/>
            <person name="Greig D."/>
            <person name="Hurley D."/>
            <person name="Cao Y."/>
            <person name="McCabe E."/>
            <person name="Mitchell M."/>
            <person name="Jenkins C."/>
            <person name="Fanning S."/>
        </authorList>
    </citation>
    <scope>NUCLEOTIDE SEQUENCE [LARGE SCALE GENOMIC DNA]</scope>
    <source>
        <strain evidence="2">NCTC 14382</strain>
    </source>
</reference>
<accession>A0A857F0S0</accession>
<sequence>MTGEFNYDEVLSLNKIRHSTIAPLYCHSINFILNITLKDMMVKDIQLHFRIGYNRVANTLEQIKRNNQPIK</sequence>
<evidence type="ECO:0000313" key="2">
    <source>
        <dbReference type="Proteomes" id="UP000464402"/>
    </source>
</evidence>
<name>A0A857F0S0_9GAMM</name>
<dbReference type="KEGG" id="yca:F0T03_12130"/>
<evidence type="ECO:0000313" key="1">
    <source>
        <dbReference type="EMBL" id="QHB32844.1"/>
    </source>
</evidence>
<protein>
    <submittedName>
        <fullName evidence="1">Uncharacterized protein</fullName>
    </submittedName>
</protein>
<proteinExistence type="predicted"/>
<dbReference type="RefSeq" id="WP_159678517.1">
    <property type="nucleotide sequence ID" value="NZ_CP043727.1"/>
</dbReference>
<organism evidence="1 2">
    <name type="scientific">Yersinia canariae</name>
    <dbReference type="NCBI Taxonomy" id="2607663"/>
    <lineage>
        <taxon>Bacteria</taxon>
        <taxon>Pseudomonadati</taxon>
        <taxon>Pseudomonadota</taxon>
        <taxon>Gammaproteobacteria</taxon>
        <taxon>Enterobacterales</taxon>
        <taxon>Yersiniaceae</taxon>
        <taxon>Yersinia</taxon>
    </lineage>
</organism>
<dbReference type="Proteomes" id="UP000464402">
    <property type="component" value="Chromosome"/>
</dbReference>